<feature type="transmembrane region" description="Helical" evidence="6">
    <location>
        <begin position="336"/>
        <end position="356"/>
    </location>
</feature>
<evidence type="ECO:0000256" key="2">
    <source>
        <dbReference type="ARBA" id="ARBA00022475"/>
    </source>
</evidence>
<keyword evidence="4 6" id="KW-1133">Transmembrane helix</keyword>
<comment type="subcellular location">
    <subcellularLocation>
        <location evidence="1">Cell membrane</location>
        <topology evidence="1">Multi-pass membrane protein</topology>
    </subcellularLocation>
</comment>
<feature type="transmembrane region" description="Helical" evidence="6">
    <location>
        <begin position="393"/>
        <end position="410"/>
    </location>
</feature>
<feature type="transmembrane region" description="Helical" evidence="6">
    <location>
        <begin position="42"/>
        <end position="63"/>
    </location>
</feature>
<dbReference type="PANTHER" id="PTHR30250">
    <property type="entry name" value="PST FAMILY PREDICTED COLANIC ACID TRANSPORTER"/>
    <property type="match status" value="1"/>
</dbReference>
<evidence type="ECO:0000256" key="3">
    <source>
        <dbReference type="ARBA" id="ARBA00022692"/>
    </source>
</evidence>
<feature type="transmembrane region" description="Helical" evidence="6">
    <location>
        <begin position="119"/>
        <end position="142"/>
    </location>
</feature>
<feature type="transmembrane region" description="Helical" evidence="6">
    <location>
        <begin position="12"/>
        <end position="30"/>
    </location>
</feature>
<dbReference type="EMBL" id="UINC01045017">
    <property type="protein sequence ID" value="SVB51249.1"/>
    <property type="molecule type" value="Genomic_DNA"/>
</dbReference>
<gene>
    <name evidence="7" type="ORF">METZ01_LOCUS204103</name>
</gene>
<evidence type="ECO:0000256" key="4">
    <source>
        <dbReference type="ARBA" id="ARBA00022989"/>
    </source>
</evidence>
<accession>A0A382ELH9</accession>
<keyword evidence="2" id="KW-1003">Cell membrane</keyword>
<evidence type="ECO:0000256" key="1">
    <source>
        <dbReference type="ARBA" id="ARBA00004651"/>
    </source>
</evidence>
<feature type="transmembrane region" description="Helical" evidence="6">
    <location>
        <begin position="297"/>
        <end position="324"/>
    </location>
</feature>
<keyword evidence="5 6" id="KW-0472">Membrane</keyword>
<feature type="transmembrane region" description="Helical" evidence="6">
    <location>
        <begin position="363"/>
        <end position="381"/>
    </location>
</feature>
<reference evidence="7" key="1">
    <citation type="submission" date="2018-05" db="EMBL/GenBank/DDBJ databases">
        <authorList>
            <person name="Lanie J.A."/>
            <person name="Ng W.-L."/>
            <person name="Kazmierczak K.M."/>
            <person name="Andrzejewski T.M."/>
            <person name="Davidsen T.M."/>
            <person name="Wayne K.J."/>
            <person name="Tettelin H."/>
            <person name="Glass J.I."/>
            <person name="Rusch D."/>
            <person name="Podicherti R."/>
            <person name="Tsui H.-C.T."/>
            <person name="Winkler M.E."/>
        </authorList>
    </citation>
    <scope>NUCLEOTIDE SEQUENCE</scope>
</reference>
<feature type="transmembrane region" description="Helical" evidence="6">
    <location>
        <begin position="84"/>
        <end position="107"/>
    </location>
</feature>
<evidence type="ECO:0008006" key="8">
    <source>
        <dbReference type="Google" id="ProtNLM"/>
    </source>
</evidence>
<feature type="non-terminal residue" evidence="7">
    <location>
        <position position="1"/>
    </location>
</feature>
<dbReference type="GO" id="GO:0005886">
    <property type="term" value="C:plasma membrane"/>
    <property type="evidence" value="ECO:0007669"/>
    <property type="project" value="UniProtKB-SubCell"/>
</dbReference>
<feature type="transmembrane region" description="Helical" evidence="6">
    <location>
        <begin position="217"/>
        <end position="238"/>
    </location>
</feature>
<dbReference type="AlphaFoldDB" id="A0A382ELH9"/>
<evidence type="ECO:0000313" key="7">
    <source>
        <dbReference type="EMBL" id="SVB51249.1"/>
    </source>
</evidence>
<dbReference type="PANTHER" id="PTHR30250:SF11">
    <property type="entry name" value="O-ANTIGEN TRANSPORTER-RELATED"/>
    <property type="match status" value="1"/>
</dbReference>
<evidence type="ECO:0000256" key="6">
    <source>
        <dbReference type="SAM" id="Phobius"/>
    </source>
</evidence>
<proteinExistence type="predicted"/>
<organism evidence="7">
    <name type="scientific">marine metagenome</name>
    <dbReference type="NCBI Taxonomy" id="408172"/>
    <lineage>
        <taxon>unclassified sequences</taxon>
        <taxon>metagenomes</taxon>
        <taxon>ecological metagenomes</taxon>
    </lineage>
</organism>
<sequence length="430" mass="44704">VRRLFDRLPEGTIAIGAGLVVNGVTAYAFITVSSRDLGVESYSPVAMLWALSFFLGVGFFLPLEQETARLVASRRSRGEGSGPVIRAAALLGSVMALALAVVAVVAAPWAIDALFDGDTWLFVGLLMVVFGLGAAHLAKGLLAGQGRFGSYGRYIVGEGGGRLLLLVVVILATDTVGPYGLAIGLAPFVGLAVALTGQRNLLEPGPPAHLGDLSRAVGSLLVASVGIAFMVNVSPLAVEVLADESQAQESGRFLNALLIARIPLFFFQAIQASLLPKLSGLAGRSSYDELWRVLRRLLTLVVALGAIAVVLAALFGTLAVEVAFGEEFAVRRLDMVLLTASSAVLMIALSLSQALIACQAQGWMASAWIAGVVAFPVAVGYGGDLFFRVERGLLVAVSVTAVVVGVLLYNRLHRLGVAVRTGGTGPDGRG</sequence>
<evidence type="ECO:0000256" key="5">
    <source>
        <dbReference type="ARBA" id="ARBA00023136"/>
    </source>
</evidence>
<dbReference type="InterPro" id="IPR050833">
    <property type="entry name" value="Poly_Biosynth_Transport"/>
</dbReference>
<name>A0A382ELH9_9ZZZZ</name>
<protein>
    <recommendedName>
        <fullName evidence="8">Polysaccharide biosynthesis protein C-terminal domain-containing protein</fullName>
    </recommendedName>
</protein>
<keyword evidence="3 6" id="KW-0812">Transmembrane</keyword>